<evidence type="ECO:0000313" key="15">
    <source>
        <dbReference type="EMBL" id="KAK4309560.1"/>
    </source>
</evidence>
<sequence>MDSKMTRVVVVGSCMTDLTSYTPHLPNPGETICGHRFSVCFGGKGANQCVVATRLGANTAMVAMVGDDSFGQNYLQNFRDNGVDIAHVGVTEKAATGVAQIAVDDSGENCIIIIAGANLKLTPRDVERAEEVIKGSDVMVCQGEISMEATLAALKLARKHGVKTLMNAAPAVPNLHPDIIKHSDIFCVNENEAEVMTKRKVKTVQDALEAGKLLLDQGCGSAVITLGKDGAVFCQKGHQDIHVSAEAVTPVDTTGAGDAFVGALAYFLAYHPGLTMEEMMHRCSKVASVSVQAPGTQTSYPTRSNLPPTLFA</sequence>
<feature type="binding site" evidence="13">
    <location>
        <position position="254"/>
    </location>
    <ligand>
        <name>K(+)</name>
        <dbReference type="ChEBI" id="CHEBI:29103"/>
    </ligand>
</feature>
<evidence type="ECO:0000256" key="10">
    <source>
        <dbReference type="ARBA" id="ARBA00022842"/>
    </source>
</evidence>
<dbReference type="PROSITE" id="PS00584">
    <property type="entry name" value="PFKB_KINASES_2"/>
    <property type="match status" value="1"/>
</dbReference>
<protein>
    <recommendedName>
        <fullName evidence="3 13">Ribokinase</fullName>
        <shortName evidence="13">RK</shortName>
        <ecNumber evidence="2 13">2.7.1.15</ecNumber>
    </recommendedName>
</protein>
<comment type="activity regulation">
    <text evidence="13">Activated by a monovalent cation that binds near, but not in, the active site. The most likely occupant of the site in vivo is potassium. Ion binding induces a conformational change that may alter substrate affinity.</text>
</comment>
<dbReference type="SUPFAM" id="SSF53613">
    <property type="entry name" value="Ribokinase-like"/>
    <property type="match status" value="1"/>
</dbReference>
<evidence type="ECO:0000256" key="9">
    <source>
        <dbReference type="ARBA" id="ARBA00022840"/>
    </source>
</evidence>
<evidence type="ECO:0000256" key="6">
    <source>
        <dbReference type="ARBA" id="ARBA00022723"/>
    </source>
</evidence>
<dbReference type="GO" id="GO:0005524">
    <property type="term" value="F:ATP binding"/>
    <property type="evidence" value="ECO:0007669"/>
    <property type="project" value="UniProtKB-UniRule"/>
</dbReference>
<comment type="similarity">
    <text evidence="13">Belongs to the carbohydrate kinase PfkB family. Ribokinase subfamily.</text>
</comment>
<name>A0AAE1U803_9EUCA</name>
<evidence type="ECO:0000313" key="16">
    <source>
        <dbReference type="Proteomes" id="UP001292094"/>
    </source>
</evidence>
<dbReference type="InterPro" id="IPR011611">
    <property type="entry name" value="PfkB_dom"/>
</dbReference>
<comment type="subunit">
    <text evidence="13">Homodimer.</text>
</comment>
<evidence type="ECO:0000256" key="2">
    <source>
        <dbReference type="ARBA" id="ARBA00012035"/>
    </source>
</evidence>
<keyword evidence="9 13" id="KW-0067">ATP-binding</keyword>
<feature type="binding site" evidence="13">
    <location>
        <position position="295"/>
    </location>
    <ligand>
        <name>K(+)</name>
        <dbReference type="ChEBI" id="CHEBI:29103"/>
    </ligand>
</feature>
<dbReference type="GO" id="GO:0046872">
    <property type="term" value="F:metal ion binding"/>
    <property type="evidence" value="ECO:0007669"/>
    <property type="project" value="UniProtKB-KW"/>
</dbReference>
<dbReference type="GO" id="GO:0005634">
    <property type="term" value="C:nucleus"/>
    <property type="evidence" value="ECO:0007669"/>
    <property type="project" value="UniProtKB-SubCell"/>
</dbReference>
<keyword evidence="16" id="KW-1185">Reference proteome</keyword>
<dbReference type="Pfam" id="PF00294">
    <property type="entry name" value="PfkB"/>
    <property type="match status" value="1"/>
</dbReference>
<evidence type="ECO:0000256" key="7">
    <source>
        <dbReference type="ARBA" id="ARBA00022741"/>
    </source>
</evidence>
<dbReference type="PANTHER" id="PTHR10584:SF166">
    <property type="entry name" value="RIBOKINASE"/>
    <property type="match status" value="1"/>
</dbReference>
<feature type="binding site" evidence="13">
    <location>
        <begin position="15"/>
        <end position="17"/>
    </location>
    <ligand>
        <name>substrate</name>
    </ligand>
</feature>
<evidence type="ECO:0000256" key="8">
    <source>
        <dbReference type="ARBA" id="ARBA00022777"/>
    </source>
</evidence>
<evidence type="ECO:0000256" key="4">
    <source>
        <dbReference type="ARBA" id="ARBA00022490"/>
    </source>
</evidence>
<evidence type="ECO:0000256" key="13">
    <source>
        <dbReference type="HAMAP-Rule" id="MF_03215"/>
    </source>
</evidence>
<dbReference type="InterPro" id="IPR002139">
    <property type="entry name" value="Ribo/fructo_kinase"/>
</dbReference>
<reference evidence="15" key="1">
    <citation type="submission" date="2023-11" db="EMBL/GenBank/DDBJ databases">
        <title>Genome assemblies of two species of porcelain crab, Petrolisthes cinctipes and Petrolisthes manimaculis (Anomura: Porcellanidae).</title>
        <authorList>
            <person name="Angst P."/>
        </authorList>
    </citation>
    <scope>NUCLEOTIDE SEQUENCE</scope>
    <source>
        <strain evidence="15">PB745_02</strain>
        <tissue evidence="15">Gill</tissue>
    </source>
</reference>
<keyword evidence="11 13" id="KW-0630">Potassium</keyword>
<comment type="similarity">
    <text evidence="1">Belongs to the carbohydrate kinase pfkB family.</text>
</comment>
<evidence type="ECO:0000256" key="12">
    <source>
        <dbReference type="ARBA" id="ARBA00023277"/>
    </source>
</evidence>
<feature type="binding site" evidence="13">
    <location>
        <begin position="43"/>
        <end position="47"/>
    </location>
    <ligand>
        <name>substrate</name>
    </ligand>
</feature>
<dbReference type="PRINTS" id="PR00990">
    <property type="entry name" value="RIBOKINASE"/>
</dbReference>
<feature type="binding site" evidence="13">
    <location>
        <position position="252"/>
    </location>
    <ligand>
        <name>K(+)</name>
        <dbReference type="ChEBI" id="CHEBI:29103"/>
    </ligand>
</feature>
<dbReference type="NCBIfam" id="TIGR02152">
    <property type="entry name" value="D_ribokin_bact"/>
    <property type="match status" value="1"/>
</dbReference>
<feature type="binding site" evidence="13">
    <location>
        <position position="299"/>
    </location>
    <ligand>
        <name>K(+)</name>
        <dbReference type="ChEBI" id="CHEBI:29103"/>
    </ligand>
</feature>
<evidence type="ECO:0000256" key="3">
    <source>
        <dbReference type="ARBA" id="ARBA00016943"/>
    </source>
</evidence>
<dbReference type="PANTHER" id="PTHR10584">
    <property type="entry name" value="SUGAR KINASE"/>
    <property type="match status" value="1"/>
</dbReference>
<dbReference type="GO" id="GO:0005829">
    <property type="term" value="C:cytosol"/>
    <property type="evidence" value="ECO:0007669"/>
    <property type="project" value="TreeGrafter"/>
</dbReference>
<accession>A0AAE1U803</accession>
<feature type="active site" description="Proton acceptor" evidence="13">
    <location>
        <position position="258"/>
    </location>
</feature>
<evidence type="ECO:0000259" key="14">
    <source>
        <dbReference type="Pfam" id="PF00294"/>
    </source>
</evidence>
<dbReference type="HAMAP" id="MF_01987">
    <property type="entry name" value="Ribokinase"/>
    <property type="match status" value="1"/>
</dbReference>
<feature type="binding site" evidence="13">
    <location>
        <begin position="257"/>
        <end position="258"/>
    </location>
    <ligand>
        <name>ATP</name>
        <dbReference type="ChEBI" id="CHEBI:30616"/>
    </ligand>
</feature>
<keyword evidence="8 13" id="KW-0418">Kinase</keyword>
<dbReference type="FunFam" id="3.40.1190.20:FF:000010">
    <property type="entry name" value="Ribokinase"/>
    <property type="match status" value="1"/>
</dbReference>
<comment type="function">
    <text evidence="13">Catalyzes the phosphorylation of ribose at O-5 in a reaction requiring ATP and magnesium. The resulting D-ribose-5-phosphate can then be used either for sythesis of nucleotides, histidine, and tryptophan, or as a component of the pentose phosphate pathway.</text>
</comment>
<dbReference type="AlphaFoldDB" id="A0AAE1U803"/>
<dbReference type="CDD" id="cd01174">
    <property type="entry name" value="ribokinase"/>
    <property type="match status" value="1"/>
</dbReference>
<comment type="pathway">
    <text evidence="13">Carbohydrate metabolism; D-ribose degradation; D-ribose 5-phosphate from beta-D-ribopyranose: step 2/2.</text>
</comment>
<keyword evidence="12 13" id="KW-0119">Carbohydrate metabolism</keyword>
<proteinExistence type="inferred from homology"/>
<comment type="caution">
    <text evidence="15">The sequence shown here is derived from an EMBL/GenBank/DDBJ whole genome shotgun (WGS) entry which is preliminary data.</text>
</comment>
<dbReference type="GO" id="GO:0004747">
    <property type="term" value="F:ribokinase activity"/>
    <property type="evidence" value="ECO:0007669"/>
    <property type="project" value="UniProtKB-UniRule"/>
</dbReference>
<dbReference type="InterPro" id="IPR002173">
    <property type="entry name" value="Carboh/pur_kinase_PfkB_CS"/>
</dbReference>
<feature type="binding site" evidence="13">
    <location>
        <position position="293"/>
    </location>
    <ligand>
        <name>K(+)</name>
        <dbReference type="ChEBI" id="CHEBI:29103"/>
    </ligand>
</feature>
<feature type="binding site" evidence="13">
    <location>
        <position position="258"/>
    </location>
    <ligand>
        <name>substrate</name>
    </ligand>
</feature>
<dbReference type="GO" id="GO:0019303">
    <property type="term" value="P:D-ribose catabolic process"/>
    <property type="evidence" value="ECO:0007669"/>
    <property type="project" value="UniProtKB-UniRule"/>
</dbReference>
<feature type="binding site" evidence="13">
    <location>
        <position position="290"/>
    </location>
    <ligand>
        <name>K(+)</name>
        <dbReference type="ChEBI" id="CHEBI:29103"/>
    </ligand>
</feature>
<feature type="binding site" evidence="13">
    <location>
        <position position="189"/>
    </location>
    <ligand>
        <name>ATP</name>
        <dbReference type="ChEBI" id="CHEBI:30616"/>
    </ligand>
</feature>
<dbReference type="EMBL" id="JAWZYT010001735">
    <property type="protein sequence ID" value="KAK4309560.1"/>
    <property type="molecule type" value="Genomic_DNA"/>
</dbReference>
<keyword evidence="6 13" id="KW-0479">Metal-binding</keyword>
<keyword evidence="10 13" id="KW-0460">Magnesium</keyword>
<feature type="domain" description="Carbohydrate kinase PfkB" evidence="14">
    <location>
        <begin position="5"/>
        <end position="303"/>
    </location>
</feature>
<feature type="binding site" evidence="13">
    <location>
        <begin position="225"/>
        <end position="230"/>
    </location>
    <ligand>
        <name>ATP</name>
        <dbReference type="ChEBI" id="CHEBI:30616"/>
    </ligand>
</feature>
<keyword evidence="13" id="KW-0539">Nucleus</keyword>
<dbReference type="Gene3D" id="3.40.1190.20">
    <property type="match status" value="1"/>
</dbReference>
<gene>
    <name evidence="15" type="ORF">Pmani_018823</name>
</gene>
<keyword evidence="7 13" id="KW-0547">Nucleotide-binding</keyword>
<keyword evidence="5 13" id="KW-0808">Transferase</keyword>
<feature type="binding site" evidence="13">
    <location>
        <position position="144"/>
    </location>
    <ligand>
        <name>substrate</name>
    </ligand>
</feature>
<comment type="catalytic activity">
    <reaction evidence="13">
        <text>D-ribose + ATP = D-ribose 5-phosphate + ADP + H(+)</text>
        <dbReference type="Rhea" id="RHEA:13697"/>
        <dbReference type="ChEBI" id="CHEBI:15378"/>
        <dbReference type="ChEBI" id="CHEBI:30616"/>
        <dbReference type="ChEBI" id="CHEBI:47013"/>
        <dbReference type="ChEBI" id="CHEBI:78346"/>
        <dbReference type="ChEBI" id="CHEBI:456216"/>
        <dbReference type="EC" id="2.7.1.15"/>
    </reaction>
</comment>
<dbReference type="EC" id="2.7.1.15" evidence="2 13"/>
<comment type="caution">
    <text evidence="13">Lacks conserved residue(s) required for the propagation of feature annotation.</text>
</comment>
<comment type="subcellular location">
    <subcellularLocation>
        <location evidence="13">Cytoplasm</location>
    </subcellularLocation>
    <subcellularLocation>
        <location evidence="13">Nucleus</location>
    </subcellularLocation>
</comment>
<evidence type="ECO:0000256" key="5">
    <source>
        <dbReference type="ARBA" id="ARBA00022679"/>
    </source>
</evidence>
<dbReference type="Proteomes" id="UP001292094">
    <property type="component" value="Unassembled WGS sequence"/>
</dbReference>
<evidence type="ECO:0000256" key="1">
    <source>
        <dbReference type="ARBA" id="ARBA00005380"/>
    </source>
</evidence>
<evidence type="ECO:0000256" key="11">
    <source>
        <dbReference type="ARBA" id="ARBA00022958"/>
    </source>
</evidence>
<organism evidence="15 16">
    <name type="scientific">Petrolisthes manimaculis</name>
    <dbReference type="NCBI Taxonomy" id="1843537"/>
    <lineage>
        <taxon>Eukaryota</taxon>
        <taxon>Metazoa</taxon>
        <taxon>Ecdysozoa</taxon>
        <taxon>Arthropoda</taxon>
        <taxon>Crustacea</taxon>
        <taxon>Multicrustacea</taxon>
        <taxon>Malacostraca</taxon>
        <taxon>Eumalacostraca</taxon>
        <taxon>Eucarida</taxon>
        <taxon>Decapoda</taxon>
        <taxon>Pleocyemata</taxon>
        <taxon>Anomura</taxon>
        <taxon>Galatheoidea</taxon>
        <taxon>Porcellanidae</taxon>
        <taxon>Petrolisthes</taxon>
    </lineage>
</organism>
<comment type="cofactor">
    <cofactor evidence="13">
        <name>Mg(2+)</name>
        <dbReference type="ChEBI" id="CHEBI:18420"/>
    </cofactor>
    <text evidence="13">Requires a divalent cation, most likely magnesium in vivo, as an electrophilic catalyst to aid phosphoryl group transfer. It is the chelate of the metal and the nucleotide that is the actual substrate.</text>
</comment>
<dbReference type="InterPro" id="IPR011877">
    <property type="entry name" value="Ribokinase"/>
</dbReference>
<keyword evidence="4 13" id="KW-0963">Cytoplasm</keyword>
<dbReference type="InterPro" id="IPR029056">
    <property type="entry name" value="Ribokinase-like"/>
</dbReference>